<protein>
    <recommendedName>
        <fullName evidence="5">HTH tetR-type domain-containing protein</fullName>
    </recommendedName>
</protein>
<gene>
    <name evidence="6" type="ORF">A6035_00545</name>
</gene>
<organism evidence="6 7">
    <name type="scientific">Dietzia lutea</name>
    <dbReference type="NCBI Taxonomy" id="546160"/>
    <lineage>
        <taxon>Bacteria</taxon>
        <taxon>Bacillati</taxon>
        <taxon>Actinomycetota</taxon>
        <taxon>Actinomycetes</taxon>
        <taxon>Mycobacteriales</taxon>
        <taxon>Dietziaceae</taxon>
        <taxon>Dietzia</taxon>
    </lineage>
</organism>
<dbReference type="PANTHER" id="PTHR30055:SF234">
    <property type="entry name" value="HTH-TYPE TRANSCRIPTIONAL REGULATOR BETI"/>
    <property type="match status" value="1"/>
</dbReference>
<dbReference type="GO" id="GO:0003700">
    <property type="term" value="F:DNA-binding transcription factor activity"/>
    <property type="evidence" value="ECO:0007669"/>
    <property type="project" value="TreeGrafter"/>
</dbReference>
<keyword evidence="7" id="KW-1185">Reference proteome</keyword>
<evidence type="ECO:0000256" key="2">
    <source>
        <dbReference type="ARBA" id="ARBA00023125"/>
    </source>
</evidence>
<feature type="domain" description="HTH tetR-type" evidence="5">
    <location>
        <begin position="12"/>
        <end position="72"/>
    </location>
</feature>
<dbReference type="Pfam" id="PF00440">
    <property type="entry name" value="TetR_N"/>
    <property type="match status" value="1"/>
</dbReference>
<dbReference type="InterPro" id="IPR001647">
    <property type="entry name" value="HTH_TetR"/>
</dbReference>
<dbReference type="InterPro" id="IPR050109">
    <property type="entry name" value="HTH-type_TetR-like_transc_reg"/>
</dbReference>
<keyword evidence="3" id="KW-0804">Transcription</keyword>
<reference evidence="6 7" key="1">
    <citation type="submission" date="2016-04" db="EMBL/GenBank/DDBJ databases">
        <title>Complete genome sequence of Dietzia lutea YIM 80766T, a strain isolated from desert soil in Egypt.</title>
        <authorList>
            <person name="Zhao J."/>
            <person name="Hu B."/>
            <person name="Geng S."/>
            <person name="Nie Y."/>
            <person name="Tang Y."/>
        </authorList>
    </citation>
    <scope>NUCLEOTIDE SEQUENCE [LARGE SCALE GENOMIC DNA]</scope>
    <source>
        <strain evidence="6 7">YIM 80766</strain>
    </source>
</reference>
<dbReference type="RefSeq" id="WP_159149402.1">
    <property type="nucleotide sequence ID" value="NZ_CP015449.1"/>
</dbReference>
<evidence type="ECO:0000313" key="7">
    <source>
        <dbReference type="Proteomes" id="UP000244928"/>
    </source>
</evidence>
<feature type="DNA-binding region" description="H-T-H motif" evidence="4">
    <location>
        <begin position="35"/>
        <end position="54"/>
    </location>
</feature>
<keyword evidence="2 4" id="KW-0238">DNA-binding</keyword>
<evidence type="ECO:0000256" key="4">
    <source>
        <dbReference type="PROSITE-ProRule" id="PRU00335"/>
    </source>
</evidence>
<keyword evidence="1" id="KW-0805">Transcription regulation</keyword>
<dbReference type="KEGG" id="dlu:A6035_00545"/>
<name>A0A2S1R3T0_9ACTN</name>
<dbReference type="Proteomes" id="UP000244928">
    <property type="component" value="Chromosome"/>
</dbReference>
<evidence type="ECO:0000259" key="5">
    <source>
        <dbReference type="PROSITE" id="PS50977"/>
    </source>
</evidence>
<dbReference type="SUPFAM" id="SSF46689">
    <property type="entry name" value="Homeodomain-like"/>
    <property type="match status" value="1"/>
</dbReference>
<dbReference type="InterPro" id="IPR009057">
    <property type="entry name" value="Homeodomain-like_sf"/>
</dbReference>
<accession>A0A2S1R3T0</accession>
<dbReference type="OrthoDB" id="3474596at2"/>
<evidence type="ECO:0000313" key="6">
    <source>
        <dbReference type="EMBL" id="AWH90915.1"/>
    </source>
</evidence>
<dbReference type="Gene3D" id="1.10.357.10">
    <property type="entry name" value="Tetracycline Repressor, domain 2"/>
    <property type="match status" value="1"/>
</dbReference>
<dbReference type="GO" id="GO:0000976">
    <property type="term" value="F:transcription cis-regulatory region binding"/>
    <property type="evidence" value="ECO:0007669"/>
    <property type="project" value="TreeGrafter"/>
</dbReference>
<dbReference type="AlphaFoldDB" id="A0A2S1R3T0"/>
<dbReference type="EMBL" id="CP015449">
    <property type="protein sequence ID" value="AWH90915.1"/>
    <property type="molecule type" value="Genomic_DNA"/>
</dbReference>
<dbReference type="PRINTS" id="PR00455">
    <property type="entry name" value="HTHTETR"/>
</dbReference>
<proteinExistence type="predicted"/>
<dbReference type="PANTHER" id="PTHR30055">
    <property type="entry name" value="HTH-TYPE TRANSCRIPTIONAL REGULATOR RUTR"/>
    <property type="match status" value="1"/>
</dbReference>
<evidence type="ECO:0000256" key="3">
    <source>
        <dbReference type="ARBA" id="ARBA00023163"/>
    </source>
</evidence>
<dbReference type="PROSITE" id="PS50977">
    <property type="entry name" value="HTH_TETR_2"/>
    <property type="match status" value="1"/>
</dbReference>
<evidence type="ECO:0000256" key="1">
    <source>
        <dbReference type="ARBA" id="ARBA00023015"/>
    </source>
</evidence>
<sequence length="191" mass="21254">MHDAASGQKRATERRDAILRAALELLMHDGMSTVTHRLVARAAEVPLSSIRYYFKTREHLLQACVQQVLTERATEAEHVLEQARPETTADEAARLFLRAFYGPDLSDTMLLGIVGMALDCARGTHELSHLLREQRVIMDRDLSELLRRCGRPHLRVSLAAAVVDGSLLNASALRHNNLADIAINELSALLE</sequence>